<evidence type="ECO:0000256" key="1">
    <source>
        <dbReference type="SAM" id="SignalP"/>
    </source>
</evidence>
<sequence length="103" mass="11639">MKVNLMLFSLFLFVSIMACNVFAFSISGGGSEASYKETEKTSVMTTTHSTKLQPSQAILFKMRRRCTTIKPHRRHHVYLSDKGELSHSSFAIASVTWQVNNHV</sequence>
<gene>
    <name evidence="2" type="ORF">NCTC9075_02161</name>
</gene>
<reference evidence="2 3" key="1">
    <citation type="submission" date="2018-06" db="EMBL/GenBank/DDBJ databases">
        <authorList>
            <consortium name="Pathogen Informatics"/>
            <person name="Doyle S."/>
        </authorList>
    </citation>
    <scope>NUCLEOTIDE SEQUENCE [LARGE SCALE GENOMIC DNA]</scope>
    <source>
        <strain evidence="2 3">NCTC9075</strain>
    </source>
</reference>
<dbReference type="Proteomes" id="UP000254181">
    <property type="component" value="Unassembled WGS sequence"/>
</dbReference>
<organism evidence="2 3">
    <name type="scientific">Escherichia coli</name>
    <dbReference type="NCBI Taxonomy" id="562"/>
    <lineage>
        <taxon>Bacteria</taxon>
        <taxon>Pseudomonadati</taxon>
        <taxon>Pseudomonadota</taxon>
        <taxon>Gammaproteobacteria</taxon>
        <taxon>Enterobacterales</taxon>
        <taxon>Enterobacteriaceae</taxon>
        <taxon>Escherichia</taxon>
    </lineage>
</organism>
<feature type="chain" id="PRO_5016987840" evidence="1">
    <location>
        <begin position="24"/>
        <end position="103"/>
    </location>
</feature>
<accession>A0A377K2U8</accession>
<dbReference type="PROSITE" id="PS51257">
    <property type="entry name" value="PROKAR_LIPOPROTEIN"/>
    <property type="match status" value="1"/>
</dbReference>
<evidence type="ECO:0000313" key="3">
    <source>
        <dbReference type="Proteomes" id="UP000254181"/>
    </source>
</evidence>
<name>A0A377K2U8_ECOLX</name>
<keyword evidence="2" id="KW-0449">Lipoprotein</keyword>
<protein>
    <submittedName>
        <fullName evidence="2">Lipoprotein YpdI</fullName>
    </submittedName>
</protein>
<feature type="signal peptide" evidence="1">
    <location>
        <begin position="1"/>
        <end position="23"/>
    </location>
</feature>
<dbReference type="AlphaFoldDB" id="A0A377K2U8"/>
<evidence type="ECO:0000313" key="2">
    <source>
        <dbReference type="EMBL" id="STP18687.1"/>
    </source>
</evidence>
<dbReference type="EMBL" id="UGEM01000004">
    <property type="protein sequence ID" value="STP18687.1"/>
    <property type="molecule type" value="Genomic_DNA"/>
</dbReference>
<proteinExistence type="predicted"/>
<keyword evidence="1" id="KW-0732">Signal</keyword>